<evidence type="ECO:0000256" key="4">
    <source>
        <dbReference type="ARBA" id="ARBA00022617"/>
    </source>
</evidence>
<keyword evidence="4 9" id="KW-0349">Heme</keyword>
<comment type="pathway">
    <text evidence="2">Secondary metabolite biosynthesis.</text>
</comment>
<dbReference type="InterPro" id="IPR002401">
    <property type="entry name" value="Cyt_P450_E_grp-I"/>
</dbReference>
<evidence type="ECO:0000256" key="10">
    <source>
        <dbReference type="RuleBase" id="RU000461"/>
    </source>
</evidence>
<gene>
    <name evidence="11" type="ORF">BDP27DRAFT_1241361</name>
</gene>
<dbReference type="CDD" id="cd11065">
    <property type="entry name" value="CYP64-like"/>
    <property type="match status" value="1"/>
</dbReference>
<dbReference type="GO" id="GO:0020037">
    <property type="term" value="F:heme binding"/>
    <property type="evidence" value="ECO:0007669"/>
    <property type="project" value="InterPro"/>
</dbReference>
<dbReference type="Pfam" id="PF00067">
    <property type="entry name" value="p450"/>
    <property type="match status" value="1"/>
</dbReference>
<organism evidence="11 12">
    <name type="scientific">Rhodocollybia butyracea</name>
    <dbReference type="NCBI Taxonomy" id="206335"/>
    <lineage>
        <taxon>Eukaryota</taxon>
        <taxon>Fungi</taxon>
        <taxon>Dikarya</taxon>
        <taxon>Basidiomycota</taxon>
        <taxon>Agaricomycotina</taxon>
        <taxon>Agaricomycetes</taxon>
        <taxon>Agaricomycetidae</taxon>
        <taxon>Agaricales</taxon>
        <taxon>Marasmiineae</taxon>
        <taxon>Omphalotaceae</taxon>
        <taxon>Rhodocollybia</taxon>
    </lineage>
</organism>
<feature type="binding site" description="axial binding residue" evidence="9">
    <location>
        <position position="447"/>
    </location>
    <ligand>
        <name>heme</name>
        <dbReference type="ChEBI" id="CHEBI:30413"/>
    </ligand>
    <ligandPart>
        <name>Fe</name>
        <dbReference type="ChEBI" id="CHEBI:18248"/>
    </ligandPart>
</feature>
<dbReference type="InterPro" id="IPR017972">
    <property type="entry name" value="Cyt_P450_CS"/>
</dbReference>
<dbReference type="PANTHER" id="PTHR46300">
    <property type="entry name" value="P450, PUTATIVE (EUROFUNG)-RELATED-RELATED"/>
    <property type="match status" value="1"/>
</dbReference>
<keyword evidence="5 9" id="KW-0479">Metal-binding</keyword>
<sequence length="522" mass="59094">MDFSLLEPITVAKTLAFTILLYVSYQLAGQSRKRYPPGPRGYPIIGNLFDLPKRDEWVAYKEMSRKYNSDIIHLNVFGSSIVVVNSLEVAQDLFDKRSSIYSDRPRMPMLNELIGFDWHFAFMPYGELWKERRKLFHKEFTPPATLLHRPRELEATRKALVKFLDNPDGDYLSKFRHLSSTIILGTAYGIDVQNDNDPYVNVSERAVYAITQAGNIPSYLVDQIPALKYIPEWFPGGNFKKQAREWREYADATPTLPLKYVKDSMADGTARSSIASRLISTMEEEGSRTPENELLLRDVLGSIYVAGSDTTTAVLENFVLAMVQNPEILKKGQSAVDAVVGSNRLPDFSDQDSIPYVDALLKESLRWRPITPLAAPHCLTTDDEYQGYHIPAGSIVVGNSWAMLHDEVIYGPDTHLFNPERFLTPDGKVDPEVKHPEMLFGFGRRQCPGMDMAESSIWMTIASLLACFDIAKAVDHKGRPIEPVEEYSSGMVCRPQLFKCSIQPRSPRVETLVREGLQHETF</sequence>
<evidence type="ECO:0000256" key="7">
    <source>
        <dbReference type="ARBA" id="ARBA00023004"/>
    </source>
</evidence>
<comment type="cofactor">
    <cofactor evidence="1 9">
        <name>heme</name>
        <dbReference type="ChEBI" id="CHEBI:30413"/>
    </cofactor>
</comment>
<comment type="caution">
    <text evidence="11">The sequence shown here is derived from an EMBL/GenBank/DDBJ whole genome shotgun (WGS) entry which is preliminary data.</text>
</comment>
<dbReference type="PRINTS" id="PR00385">
    <property type="entry name" value="P450"/>
</dbReference>
<evidence type="ECO:0000256" key="9">
    <source>
        <dbReference type="PIRSR" id="PIRSR602401-1"/>
    </source>
</evidence>
<keyword evidence="12" id="KW-1185">Reference proteome</keyword>
<proteinExistence type="inferred from homology"/>
<evidence type="ECO:0000256" key="5">
    <source>
        <dbReference type="ARBA" id="ARBA00022723"/>
    </source>
</evidence>
<comment type="similarity">
    <text evidence="3 10">Belongs to the cytochrome P450 family.</text>
</comment>
<accession>A0A9P5P7P9</accession>
<evidence type="ECO:0000313" key="12">
    <source>
        <dbReference type="Proteomes" id="UP000772434"/>
    </source>
</evidence>
<evidence type="ECO:0000313" key="11">
    <source>
        <dbReference type="EMBL" id="KAF9058389.1"/>
    </source>
</evidence>
<evidence type="ECO:0000256" key="8">
    <source>
        <dbReference type="ARBA" id="ARBA00023033"/>
    </source>
</evidence>
<dbReference type="PANTHER" id="PTHR46300:SF7">
    <property type="entry name" value="P450, PUTATIVE (EUROFUNG)-RELATED"/>
    <property type="match status" value="1"/>
</dbReference>
<dbReference type="GO" id="GO:0016705">
    <property type="term" value="F:oxidoreductase activity, acting on paired donors, with incorporation or reduction of molecular oxygen"/>
    <property type="evidence" value="ECO:0007669"/>
    <property type="project" value="InterPro"/>
</dbReference>
<dbReference type="Proteomes" id="UP000772434">
    <property type="component" value="Unassembled WGS sequence"/>
</dbReference>
<dbReference type="InterPro" id="IPR001128">
    <property type="entry name" value="Cyt_P450"/>
</dbReference>
<dbReference type="InterPro" id="IPR050364">
    <property type="entry name" value="Cytochrome_P450_fung"/>
</dbReference>
<dbReference type="Gene3D" id="1.10.630.10">
    <property type="entry name" value="Cytochrome P450"/>
    <property type="match status" value="1"/>
</dbReference>
<protein>
    <submittedName>
        <fullName evidence="11">Cytochrome P450</fullName>
    </submittedName>
</protein>
<evidence type="ECO:0000256" key="2">
    <source>
        <dbReference type="ARBA" id="ARBA00005179"/>
    </source>
</evidence>
<dbReference type="PRINTS" id="PR00463">
    <property type="entry name" value="EP450I"/>
</dbReference>
<dbReference type="PROSITE" id="PS00086">
    <property type="entry name" value="CYTOCHROME_P450"/>
    <property type="match status" value="1"/>
</dbReference>
<dbReference type="OrthoDB" id="2789670at2759"/>
<dbReference type="EMBL" id="JADNRY010000388">
    <property type="protein sequence ID" value="KAF9058389.1"/>
    <property type="molecule type" value="Genomic_DNA"/>
</dbReference>
<dbReference type="GO" id="GO:0005506">
    <property type="term" value="F:iron ion binding"/>
    <property type="evidence" value="ECO:0007669"/>
    <property type="project" value="InterPro"/>
</dbReference>
<evidence type="ECO:0000256" key="6">
    <source>
        <dbReference type="ARBA" id="ARBA00023002"/>
    </source>
</evidence>
<evidence type="ECO:0000256" key="3">
    <source>
        <dbReference type="ARBA" id="ARBA00010617"/>
    </source>
</evidence>
<dbReference type="InterPro" id="IPR036396">
    <property type="entry name" value="Cyt_P450_sf"/>
</dbReference>
<keyword evidence="8 10" id="KW-0503">Monooxygenase</keyword>
<dbReference type="AlphaFoldDB" id="A0A9P5P7P9"/>
<keyword evidence="6 10" id="KW-0560">Oxidoreductase</keyword>
<name>A0A9P5P7P9_9AGAR</name>
<evidence type="ECO:0000256" key="1">
    <source>
        <dbReference type="ARBA" id="ARBA00001971"/>
    </source>
</evidence>
<keyword evidence="7 9" id="KW-0408">Iron</keyword>
<reference evidence="11" key="1">
    <citation type="submission" date="2020-11" db="EMBL/GenBank/DDBJ databases">
        <authorList>
            <consortium name="DOE Joint Genome Institute"/>
            <person name="Ahrendt S."/>
            <person name="Riley R."/>
            <person name="Andreopoulos W."/>
            <person name="Labutti K."/>
            <person name="Pangilinan J."/>
            <person name="Ruiz-Duenas F.J."/>
            <person name="Barrasa J.M."/>
            <person name="Sanchez-Garcia M."/>
            <person name="Camarero S."/>
            <person name="Miyauchi S."/>
            <person name="Serrano A."/>
            <person name="Linde D."/>
            <person name="Babiker R."/>
            <person name="Drula E."/>
            <person name="Ayuso-Fernandez I."/>
            <person name="Pacheco R."/>
            <person name="Padilla G."/>
            <person name="Ferreira P."/>
            <person name="Barriuso J."/>
            <person name="Kellner H."/>
            <person name="Castanera R."/>
            <person name="Alfaro M."/>
            <person name="Ramirez L."/>
            <person name="Pisabarro A.G."/>
            <person name="Kuo A."/>
            <person name="Tritt A."/>
            <person name="Lipzen A."/>
            <person name="He G."/>
            <person name="Yan M."/>
            <person name="Ng V."/>
            <person name="Cullen D."/>
            <person name="Martin F."/>
            <person name="Rosso M.-N."/>
            <person name="Henrissat B."/>
            <person name="Hibbett D."/>
            <person name="Martinez A.T."/>
            <person name="Grigoriev I.V."/>
        </authorList>
    </citation>
    <scope>NUCLEOTIDE SEQUENCE</scope>
    <source>
        <strain evidence="11">AH 40177</strain>
    </source>
</reference>
<dbReference type="SUPFAM" id="SSF48264">
    <property type="entry name" value="Cytochrome P450"/>
    <property type="match status" value="1"/>
</dbReference>
<dbReference type="GO" id="GO:0004497">
    <property type="term" value="F:monooxygenase activity"/>
    <property type="evidence" value="ECO:0007669"/>
    <property type="project" value="UniProtKB-KW"/>
</dbReference>